<dbReference type="Proteomes" id="UP001595987">
    <property type="component" value="Unassembled WGS sequence"/>
</dbReference>
<evidence type="ECO:0000313" key="1">
    <source>
        <dbReference type="EMBL" id="MFC4651755.1"/>
    </source>
</evidence>
<accession>A0ABV9JE41</accession>
<protein>
    <submittedName>
        <fullName evidence="1">Bacteriocin immunity protein</fullName>
    </submittedName>
</protein>
<sequence length="95" mass="10624">MEKDLIINLYELALPSSISERERKIVMLAKSDIDRKKYLVAIVNKLQVSLQKESMANGLTPAVSEFYKQLGTLLDKIAPLGTNRGSILLTQGYLD</sequence>
<dbReference type="Pfam" id="PF08951">
    <property type="entry name" value="EntA_Immun"/>
    <property type="match status" value="1"/>
</dbReference>
<dbReference type="RefSeq" id="WP_244842949.1">
    <property type="nucleotide sequence ID" value="NZ_BOVQ01000011.1"/>
</dbReference>
<name>A0ABV9JE41_9LACT</name>
<dbReference type="CDD" id="cd21059">
    <property type="entry name" value="LciA-like"/>
    <property type="match status" value="1"/>
</dbReference>
<dbReference type="InterPro" id="IPR015046">
    <property type="entry name" value="LciA_Immunity-like"/>
</dbReference>
<reference evidence="2" key="1">
    <citation type="journal article" date="2019" name="Int. J. Syst. Evol. Microbiol.">
        <title>The Global Catalogue of Microorganisms (GCM) 10K type strain sequencing project: providing services to taxonomists for standard genome sequencing and annotation.</title>
        <authorList>
            <consortium name="The Broad Institute Genomics Platform"/>
            <consortium name="The Broad Institute Genome Sequencing Center for Infectious Disease"/>
            <person name="Wu L."/>
            <person name="Ma J."/>
        </authorList>
    </citation>
    <scope>NUCLEOTIDE SEQUENCE [LARGE SCALE GENOMIC DNA]</scope>
    <source>
        <strain evidence="2">CCUG 63287</strain>
    </source>
</reference>
<gene>
    <name evidence="1" type="ORF">ACFO26_02405</name>
</gene>
<evidence type="ECO:0000313" key="2">
    <source>
        <dbReference type="Proteomes" id="UP001595987"/>
    </source>
</evidence>
<dbReference type="EMBL" id="JBHSGD010000003">
    <property type="protein sequence ID" value="MFC4651755.1"/>
    <property type="molecule type" value="Genomic_DNA"/>
</dbReference>
<proteinExistence type="predicted"/>
<keyword evidence="2" id="KW-1185">Reference proteome</keyword>
<comment type="caution">
    <text evidence="1">The sequence shown here is derived from an EMBL/GenBank/DDBJ whole genome shotgun (WGS) entry which is preliminary data.</text>
</comment>
<organism evidence="1 2">
    <name type="scientific">Lactococcus nasutitermitis</name>
    <dbReference type="NCBI Taxonomy" id="1652957"/>
    <lineage>
        <taxon>Bacteria</taxon>
        <taxon>Bacillati</taxon>
        <taxon>Bacillota</taxon>
        <taxon>Bacilli</taxon>
        <taxon>Lactobacillales</taxon>
        <taxon>Streptococcaceae</taxon>
        <taxon>Lactococcus</taxon>
    </lineage>
</organism>